<dbReference type="Pfam" id="PF00194">
    <property type="entry name" value="Carb_anhydrase"/>
    <property type="match status" value="1"/>
</dbReference>
<comment type="cofactor">
    <cofactor evidence="7">
        <name>Zn(2+)</name>
        <dbReference type="ChEBI" id="CHEBI:29105"/>
    </cofactor>
</comment>
<evidence type="ECO:0000256" key="4">
    <source>
        <dbReference type="ARBA" id="ARBA00022833"/>
    </source>
</evidence>
<dbReference type="InterPro" id="IPR001148">
    <property type="entry name" value="CA_dom"/>
</dbReference>
<feature type="domain" description="Alpha-carbonic anhydrase" evidence="8">
    <location>
        <begin position="15"/>
        <end position="274"/>
    </location>
</feature>
<dbReference type="GeneTree" id="ENSGT00940000159282"/>
<evidence type="ECO:0000256" key="1">
    <source>
        <dbReference type="ARBA" id="ARBA00010718"/>
    </source>
</evidence>
<evidence type="ECO:0000313" key="10">
    <source>
        <dbReference type="Proteomes" id="UP000694557"/>
    </source>
</evidence>
<keyword evidence="6 7" id="KW-0456">Lyase</keyword>
<dbReference type="SUPFAM" id="SSF51069">
    <property type="entry name" value="Carbonic anhydrase"/>
    <property type="match status" value="1"/>
</dbReference>
<dbReference type="InterPro" id="IPR036398">
    <property type="entry name" value="CA_dom_sf"/>
</dbReference>
<evidence type="ECO:0000256" key="3">
    <source>
        <dbReference type="ARBA" id="ARBA00022723"/>
    </source>
</evidence>
<dbReference type="InterPro" id="IPR018338">
    <property type="entry name" value="Carbonic_anhydrase_a-class_CS"/>
</dbReference>
<dbReference type="GO" id="GO:0004089">
    <property type="term" value="F:carbonate dehydratase activity"/>
    <property type="evidence" value="ECO:0007669"/>
    <property type="project" value="UniProtKB-UniRule"/>
</dbReference>
<sequence length="344" mass="39231">LYCFTVLYRIIYYSIVICYLGPDGEHHWSKHYPFCGGTFQSPIDIQTQLLRFDPTLRPIELQNYNLSANEQLTLGNNGHSIQLSLPRRMYLSSLPHRYTAAQLHFHWGSEHLPVGSEHTVNGRQFAAEMHMVLFNSDKYPNISVAADKSDGLAVLGVLIEVGEFNPAFAQFLKYINGIKYKDQRVQVPAFNIRSLLPVLLDEYYRYDGSLTTPPCYPSVLWTVFKNPVTISLKQFLALATAIYSSHQQESAPVAMNSNYRKPQYTDNRVVLCSFQGGEYGATLLPHYYHSTTTVLLEYYHSATTAIPQHYYSTTTAIPQYYHGTTTVLVQYYNSTTTVLVLPQY</sequence>
<evidence type="ECO:0000259" key="8">
    <source>
        <dbReference type="PROSITE" id="PS51144"/>
    </source>
</evidence>
<evidence type="ECO:0000313" key="9">
    <source>
        <dbReference type="Ensembl" id="ENSOKIP00005035094.1"/>
    </source>
</evidence>
<reference evidence="9" key="1">
    <citation type="submission" date="2025-08" db="UniProtKB">
        <authorList>
            <consortium name="Ensembl"/>
        </authorList>
    </citation>
    <scope>IDENTIFICATION</scope>
</reference>
<keyword evidence="5" id="KW-0325">Glycoprotein</keyword>
<dbReference type="PROSITE" id="PS00162">
    <property type="entry name" value="ALPHA_CA_1"/>
    <property type="match status" value="1"/>
</dbReference>
<evidence type="ECO:0000256" key="2">
    <source>
        <dbReference type="ARBA" id="ARBA00012925"/>
    </source>
</evidence>
<keyword evidence="4 7" id="KW-0862">Zinc</keyword>
<dbReference type="Proteomes" id="UP000694557">
    <property type="component" value="Unassembled WGS sequence"/>
</dbReference>
<accession>A0A8C7FXW6</accession>
<comment type="function">
    <text evidence="7">Reversible hydration of carbon dioxide.</text>
</comment>
<dbReference type="GO" id="GO:0008270">
    <property type="term" value="F:zinc ion binding"/>
    <property type="evidence" value="ECO:0007669"/>
    <property type="project" value="UniProtKB-UniRule"/>
</dbReference>
<keyword evidence="10" id="KW-1185">Reference proteome</keyword>
<dbReference type="EC" id="4.2.1.1" evidence="2 7"/>
<dbReference type="InterPro" id="IPR023561">
    <property type="entry name" value="Carbonic_anhydrase_a-class"/>
</dbReference>
<dbReference type="SMART" id="SM01057">
    <property type="entry name" value="Carb_anhydrase"/>
    <property type="match status" value="1"/>
</dbReference>
<dbReference type="PANTHER" id="PTHR18952:SF19">
    <property type="entry name" value="CARBONIC ANHYDRASE 12"/>
    <property type="match status" value="1"/>
</dbReference>
<comment type="similarity">
    <text evidence="1 7">Belongs to the alpha-carbonic anhydrase family.</text>
</comment>
<gene>
    <name evidence="9" type="primary">CA12</name>
    <name evidence="9" type="synonym">ca12</name>
</gene>
<evidence type="ECO:0000256" key="6">
    <source>
        <dbReference type="ARBA" id="ARBA00023239"/>
    </source>
</evidence>
<dbReference type="GO" id="GO:0005886">
    <property type="term" value="C:plasma membrane"/>
    <property type="evidence" value="ECO:0007669"/>
    <property type="project" value="TreeGrafter"/>
</dbReference>
<proteinExistence type="inferred from homology"/>
<name>A0A8C7FXW6_ONCKI</name>
<dbReference type="AlphaFoldDB" id="A0A8C7FXW6"/>
<dbReference type="Ensembl" id="ENSOKIT00005037022.1">
    <property type="protein sequence ID" value="ENSOKIP00005035094.1"/>
    <property type="gene ID" value="ENSOKIG00005014986.1"/>
</dbReference>
<reference evidence="9" key="2">
    <citation type="submission" date="2025-09" db="UniProtKB">
        <authorList>
            <consortium name="Ensembl"/>
        </authorList>
    </citation>
    <scope>IDENTIFICATION</scope>
</reference>
<dbReference type="Gene3D" id="3.10.200.10">
    <property type="entry name" value="Alpha carbonic anhydrase"/>
    <property type="match status" value="1"/>
</dbReference>
<protein>
    <recommendedName>
        <fullName evidence="2 7">Carbonic anhydrase</fullName>
        <ecNumber evidence="2 7">4.2.1.1</ecNumber>
    </recommendedName>
</protein>
<evidence type="ECO:0000256" key="7">
    <source>
        <dbReference type="RuleBase" id="RU367011"/>
    </source>
</evidence>
<dbReference type="PROSITE" id="PS51144">
    <property type="entry name" value="ALPHA_CA_2"/>
    <property type="match status" value="1"/>
</dbReference>
<organism evidence="9 10">
    <name type="scientific">Oncorhynchus kisutch</name>
    <name type="common">Coho salmon</name>
    <name type="synonym">Salmo kisutch</name>
    <dbReference type="NCBI Taxonomy" id="8019"/>
    <lineage>
        <taxon>Eukaryota</taxon>
        <taxon>Metazoa</taxon>
        <taxon>Chordata</taxon>
        <taxon>Craniata</taxon>
        <taxon>Vertebrata</taxon>
        <taxon>Euteleostomi</taxon>
        <taxon>Actinopterygii</taxon>
        <taxon>Neopterygii</taxon>
        <taxon>Teleostei</taxon>
        <taxon>Protacanthopterygii</taxon>
        <taxon>Salmoniformes</taxon>
        <taxon>Salmonidae</taxon>
        <taxon>Salmoninae</taxon>
        <taxon>Oncorhynchus</taxon>
    </lineage>
</organism>
<keyword evidence="3 7" id="KW-0479">Metal-binding</keyword>
<evidence type="ECO:0000256" key="5">
    <source>
        <dbReference type="ARBA" id="ARBA00023180"/>
    </source>
</evidence>
<dbReference type="FunFam" id="3.10.200.10:FF:000003">
    <property type="entry name" value="Carbonic anhydrase 12"/>
    <property type="match status" value="1"/>
</dbReference>
<dbReference type="PANTHER" id="PTHR18952">
    <property type="entry name" value="CARBONIC ANHYDRASE"/>
    <property type="match status" value="1"/>
</dbReference>
<comment type="catalytic activity">
    <reaction evidence="7">
        <text>hydrogencarbonate + H(+) = CO2 + H2O</text>
        <dbReference type="Rhea" id="RHEA:10748"/>
        <dbReference type="ChEBI" id="CHEBI:15377"/>
        <dbReference type="ChEBI" id="CHEBI:15378"/>
        <dbReference type="ChEBI" id="CHEBI:16526"/>
        <dbReference type="ChEBI" id="CHEBI:17544"/>
        <dbReference type="EC" id="4.2.1.1"/>
    </reaction>
</comment>